<gene>
    <name evidence="9" type="ORF">FHP88_01675</name>
</gene>
<dbReference type="RefSeq" id="WP_144357247.1">
    <property type="nucleotide sequence ID" value="NZ_VMNH01000003.1"/>
</dbReference>
<evidence type="ECO:0000256" key="3">
    <source>
        <dbReference type="ARBA" id="ARBA00022519"/>
    </source>
</evidence>
<dbReference type="GO" id="GO:0022857">
    <property type="term" value="F:transmembrane transporter activity"/>
    <property type="evidence" value="ECO:0007669"/>
    <property type="project" value="UniProtKB-UniRule"/>
</dbReference>
<comment type="similarity">
    <text evidence="7">Belongs to the TRAP transporter large permease family.</text>
</comment>
<evidence type="ECO:0000256" key="5">
    <source>
        <dbReference type="ARBA" id="ARBA00022989"/>
    </source>
</evidence>
<feature type="transmembrane region" description="Helical" evidence="7">
    <location>
        <begin position="275"/>
        <end position="300"/>
    </location>
</feature>
<accession>A0A557SM66</accession>
<evidence type="ECO:0000256" key="7">
    <source>
        <dbReference type="RuleBase" id="RU369079"/>
    </source>
</evidence>
<keyword evidence="6 7" id="KW-0472">Membrane</keyword>
<dbReference type="Proteomes" id="UP000316649">
    <property type="component" value="Unassembled WGS sequence"/>
</dbReference>
<name>A0A557SM66_9GAMM</name>
<dbReference type="PANTHER" id="PTHR33362">
    <property type="entry name" value="SIALIC ACID TRAP TRANSPORTER PERMEASE PROTEIN SIAT-RELATED"/>
    <property type="match status" value="1"/>
</dbReference>
<comment type="caution">
    <text evidence="7">Lacks conserved residue(s) required for the propagation of feature annotation.</text>
</comment>
<evidence type="ECO:0000256" key="4">
    <source>
        <dbReference type="ARBA" id="ARBA00022692"/>
    </source>
</evidence>
<dbReference type="NCBIfam" id="TIGR00786">
    <property type="entry name" value="dctM"/>
    <property type="match status" value="1"/>
</dbReference>
<proteinExistence type="inferred from homology"/>
<evidence type="ECO:0000313" key="9">
    <source>
        <dbReference type="EMBL" id="TVO78402.1"/>
    </source>
</evidence>
<keyword evidence="2" id="KW-1003">Cell membrane</keyword>
<evidence type="ECO:0000313" key="10">
    <source>
        <dbReference type="Proteomes" id="UP000316649"/>
    </source>
</evidence>
<feature type="transmembrane region" description="Helical" evidence="7">
    <location>
        <begin position="141"/>
        <end position="168"/>
    </location>
</feature>
<keyword evidence="10" id="KW-1185">Reference proteome</keyword>
<dbReference type="OrthoDB" id="9796052at2"/>
<evidence type="ECO:0000256" key="2">
    <source>
        <dbReference type="ARBA" id="ARBA00022475"/>
    </source>
</evidence>
<dbReference type="PANTHER" id="PTHR33362:SF5">
    <property type="entry name" value="C4-DICARBOXYLATE TRAP TRANSPORTER LARGE PERMEASE PROTEIN DCTM"/>
    <property type="match status" value="1"/>
</dbReference>
<feature type="transmembrane region" description="Helical" evidence="7">
    <location>
        <begin position="180"/>
        <end position="201"/>
    </location>
</feature>
<dbReference type="PIRSF" id="PIRSF006066">
    <property type="entry name" value="HI0050"/>
    <property type="match status" value="1"/>
</dbReference>
<dbReference type="Pfam" id="PF06808">
    <property type="entry name" value="DctM"/>
    <property type="match status" value="1"/>
</dbReference>
<dbReference type="InterPro" id="IPR004681">
    <property type="entry name" value="TRAP_DctM"/>
</dbReference>
<feature type="domain" description="TRAP C4-dicarboxylate transport system permease DctM subunit" evidence="8">
    <location>
        <begin position="11"/>
        <end position="430"/>
    </location>
</feature>
<keyword evidence="4 7" id="KW-0812">Transmembrane</keyword>
<feature type="transmembrane region" description="Helical" evidence="7">
    <location>
        <begin position="222"/>
        <end position="242"/>
    </location>
</feature>
<feature type="transmembrane region" description="Helical" evidence="7">
    <location>
        <begin position="320"/>
        <end position="347"/>
    </location>
</feature>
<evidence type="ECO:0000259" key="8">
    <source>
        <dbReference type="Pfam" id="PF06808"/>
    </source>
</evidence>
<feature type="transmembrane region" description="Helical" evidence="7">
    <location>
        <begin position="99"/>
        <end position="129"/>
    </location>
</feature>
<protein>
    <recommendedName>
        <fullName evidence="7">TRAP transporter large permease protein</fullName>
    </recommendedName>
</protein>
<sequence>MSGIAIGVLLFGVLLILIALRLSIGVAMLLVGMIGYVWLSGWSPLINYLKTAAYWRFSTYDLSVVPLFLLMGQFASKAGLSRALFHTASVWMGHRRGGIAMAAIGGCAGFGAICGSSLATAATIGQVALPELKRHGYSGCLATGALAAGGTLGILIPPSVILVIYAILTEGNIATMFQAAFIPGFLAAFGYLIAIAIYVRLKPNSGPAGPESSWQEKVSSLGDIWAVVIIFVVVIGGIYAGAFTPTEGAAVGAIATGILAFAHGGLRLDGLKECLLGTASATAMIFLIVFGADLFNAFLALTQMPAEAARMIGDSQLSPYLVLVTMLILYLIFGCVMDSLSMILLTVPIFWPILMGLDFAMDPEELKIWFGIIALIVVEVGLITPPVGMNVFIINKMAEDVPMIESFKGVMPFLISDIVRVVILILFPSITLLLPRLLN</sequence>
<keyword evidence="3 7" id="KW-0997">Cell inner membrane</keyword>
<comment type="subunit">
    <text evidence="7">The complex comprises the extracytoplasmic solute receptor protein and the two transmembrane proteins.</text>
</comment>
<dbReference type="AlphaFoldDB" id="A0A557SM66"/>
<feature type="transmembrane region" description="Helical" evidence="7">
    <location>
        <begin position="248"/>
        <end position="268"/>
    </location>
</feature>
<dbReference type="EMBL" id="VMNH01000003">
    <property type="protein sequence ID" value="TVO78402.1"/>
    <property type="molecule type" value="Genomic_DNA"/>
</dbReference>
<keyword evidence="7" id="KW-0813">Transport</keyword>
<dbReference type="GO" id="GO:0005886">
    <property type="term" value="C:plasma membrane"/>
    <property type="evidence" value="ECO:0007669"/>
    <property type="project" value="UniProtKB-SubCell"/>
</dbReference>
<comment type="function">
    <text evidence="7">Part of the tripartite ATP-independent periplasmic (TRAP) transport system.</text>
</comment>
<evidence type="ECO:0000256" key="6">
    <source>
        <dbReference type="ARBA" id="ARBA00023136"/>
    </source>
</evidence>
<comment type="subcellular location">
    <subcellularLocation>
        <location evidence="1 7">Cell inner membrane</location>
        <topology evidence="1 7">Multi-pass membrane protein</topology>
    </subcellularLocation>
</comment>
<organism evidence="9 10">
    <name type="scientific">Sedimenticola selenatireducens</name>
    <dbReference type="NCBI Taxonomy" id="191960"/>
    <lineage>
        <taxon>Bacteria</taxon>
        <taxon>Pseudomonadati</taxon>
        <taxon>Pseudomonadota</taxon>
        <taxon>Gammaproteobacteria</taxon>
        <taxon>Chromatiales</taxon>
        <taxon>Sedimenticolaceae</taxon>
        <taxon>Sedimenticola</taxon>
    </lineage>
</organism>
<reference evidence="9 10" key="1">
    <citation type="submission" date="2019-07" db="EMBL/GenBank/DDBJ databases">
        <title>The pathways for chlorine oxyanion respiration interact through the shared metabolite chlorate.</title>
        <authorList>
            <person name="Barnum T.P."/>
            <person name="Cheng Y."/>
            <person name="Hill K.A."/>
            <person name="Lucas L.N."/>
            <person name="Carlson H.K."/>
            <person name="Coates J.D."/>
        </authorList>
    </citation>
    <scope>NUCLEOTIDE SEQUENCE [LARGE SCALE GENOMIC DNA]</scope>
    <source>
        <strain evidence="9 10">BK-1</strain>
    </source>
</reference>
<keyword evidence="5 7" id="KW-1133">Transmembrane helix</keyword>
<feature type="transmembrane region" description="Helical" evidence="7">
    <location>
        <begin position="413"/>
        <end position="434"/>
    </location>
</feature>
<feature type="transmembrane region" description="Helical" evidence="7">
    <location>
        <begin position="6"/>
        <end position="39"/>
    </location>
</feature>
<evidence type="ECO:0000256" key="1">
    <source>
        <dbReference type="ARBA" id="ARBA00004429"/>
    </source>
</evidence>
<dbReference type="InterPro" id="IPR010656">
    <property type="entry name" value="DctM"/>
</dbReference>
<comment type="caution">
    <text evidence="9">The sequence shown here is derived from an EMBL/GenBank/DDBJ whole genome shotgun (WGS) entry which is preliminary data.</text>
</comment>
<feature type="transmembrane region" description="Helical" evidence="7">
    <location>
        <begin position="368"/>
        <end position="393"/>
    </location>
</feature>